<keyword evidence="2" id="KW-1185">Reference proteome</keyword>
<sequence length="106" mass="11187">MSALSSLIQTVTPTSTAELDWVKSRMTSVSIARHNLAAGISAIGSIMAKLAGEEELSHSEAYGLGWLLEELGDTLLELENMGTAASDRRRALEAGARTLELQGGEA</sequence>
<proteinExistence type="predicted"/>
<dbReference type="RefSeq" id="WP_377816902.1">
    <property type="nucleotide sequence ID" value="NZ_JBHRSJ010000035.1"/>
</dbReference>
<dbReference type="Proteomes" id="UP001595457">
    <property type="component" value="Unassembled WGS sequence"/>
</dbReference>
<comment type="caution">
    <text evidence="1">The sequence shown here is derived from an EMBL/GenBank/DDBJ whole genome shotgun (WGS) entry which is preliminary data.</text>
</comment>
<protein>
    <submittedName>
        <fullName evidence="1">Uncharacterized protein</fullName>
    </submittedName>
</protein>
<accession>A0ABV7AZ21</accession>
<reference evidence="2" key="1">
    <citation type="journal article" date="2019" name="Int. J. Syst. Evol. Microbiol.">
        <title>The Global Catalogue of Microorganisms (GCM) 10K type strain sequencing project: providing services to taxonomists for standard genome sequencing and annotation.</title>
        <authorList>
            <consortium name="The Broad Institute Genomics Platform"/>
            <consortium name="The Broad Institute Genome Sequencing Center for Infectious Disease"/>
            <person name="Wu L."/>
            <person name="Ma J."/>
        </authorList>
    </citation>
    <scope>NUCLEOTIDE SEQUENCE [LARGE SCALE GENOMIC DNA]</scope>
    <source>
        <strain evidence="2">KCTC 62195</strain>
    </source>
</reference>
<gene>
    <name evidence="1" type="ORF">ACFOJE_20855</name>
</gene>
<dbReference type="EMBL" id="JBHRSJ010000035">
    <property type="protein sequence ID" value="MFC2974645.1"/>
    <property type="molecule type" value="Genomic_DNA"/>
</dbReference>
<evidence type="ECO:0000313" key="2">
    <source>
        <dbReference type="Proteomes" id="UP001595457"/>
    </source>
</evidence>
<name>A0ABV7AZ21_9GAMM</name>
<organism evidence="1 2">
    <name type="scientific">Azotobacter bryophylli</name>
    <dbReference type="NCBI Taxonomy" id="1986537"/>
    <lineage>
        <taxon>Bacteria</taxon>
        <taxon>Pseudomonadati</taxon>
        <taxon>Pseudomonadota</taxon>
        <taxon>Gammaproteobacteria</taxon>
        <taxon>Pseudomonadales</taxon>
        <taxon>Pseudomonadaceae</taxon>
        <taxon>Azotobacter</taxon>
    </lineage>
</organism>
<evidence type="ECO:0000313" key="1">
    <source>
        <dbReference type="EMBL" id="MFC2974645.1"/>
    </source>
</evidence>